<comment type="caution">
    <text evidence="1">The sequence shown here is derived from an EMBL/GenBank/DDBJ whole genome shotgun (WGS) entry which is preliminary data.</text>
</comment>
<accession>A0ABN3VSJ8</accession>
<reference evidence="1 2" key="1">
    <citation type="journal article" date="2019" name="Int. J. Syst. Evol. Microbiol.">
        <title>The Global Catalogue of Microorganisms (GCM) 10K type strain sequencing project: providing services to taxonomists for standard genome sequencing and annotation.</title>
        <authorList>
            <consortium name="The Broad Institute Genomics Platform"/>
            <consortium name="The Broad Institute Genome Sequencing Center for Infectious Disease"/>
            <person name="Wu L."/>
            <person name="Ma J."/>
        </authorList>
    </citation>
    <scope>NUCLEOTIDE SEQUENCE [LARGE SCALE GENOMIC DNA]</scope>
    <source>
        <strain evidence="1 2">JCM 6242</strain>
    </source>
</reference>
<evidence type="ECO:0000313" key="1">
    <source>
        <dbReference type="EMBL" id="GAA2852741.1"/>
    </source>
</evidence>
<sequence length="90" mass="9604">MAAQTRRPGSLMPTATPGIEMRTFSSLCGKAMRTLTHLCVPAFTTALPGLSVVSADIVKGACRGDHCRRRGWYARANGSRATHTDSSHST</sequence>
<keyword evidence="2" id="KW-1185">Reference proteome</keyword>
<gene>
    <name evidence="1" type="ORF">GCM10010517_10490</name>
</gene>
<name>A0ABN3VSJ8_9ACTN</name>
<proteinExistence type="predicted"/>
<dbReference type="EMBL" id="BAAAVI010000005">
    <property type="protein sequence ID" value="GAA2852741.1"/>
    <property type="molecule type" value="Genomic_DNA"/>
</dbReference>
<protein>
    <submittedName>
        <fullName evidence="1">Uncharacterized protein</fullName>
    </submittedName>
</protein>
<dbReference type="Proteomes" id="UP001500831">
    <property type="component" value="Unassembled WGS sequence"/>
</dbReference>
<evidence type="ECO:0000313" key="2">
    <source>
        <dbReference type="Proteomes" id="UP001500831"/>
    </source>
</evidence>
<organism evidence="1 2">
    <name type="scientific">Streptosporangium fragile</name>
    <dbReference type="NCBI Taxonomy" id="46186"/>
    <lineage>
        <taxon>Bacteria</taxon>
        <taxon>Bacillati</taxon>
        <taxon>Actinomycetota</taxon>
        <taxon>Actinomycetes</taxon>
        <taxon>Streptosporangiales</taxon>
        <taxon>Streptosporangiaceae</taxon>
        <taxon>Streptosporangium</taxon>
    </lineage>
</organism>